<comment type="caution">
    <text evidence="2">The sequence shown here is derived from an EMBL/GenBank/DDBJ whole genome shotgun (WGS) entry which is preliminary data.</text>
</comment>
<gene>
    <name evidence="2" type="ORF">SLEP1_g33090</name>
</gene>
<keyword evidence="3" id="KW-1185">Reference proteome</keyword>
<keyword evidence="1" id="KW-0812">Transmembrane</keyword>
<dbReference type="EMBL" id="BPVZ01000062">
    <property type="protein sequence ID" value="GKV23354.1"/>
    <property type="molecule type" value="Genomic_DNA"/>
</dbReference>
<evidence type="ECO:0000256" key="1">
    <source>
        <dbReference type="SAM" id="Phobius"/>
    </source>
</evidence>
<dbReference type="AlphaFoldDB" id="A0AAV5KFL7"/>
<accession>A0AAV5KFL7</accession>
<name>A0AAV5KFL7_9ROSI</name>
<proteinExistence type="predicted"/>
<organism evidence="2 3">
    <name type="scientific">Rubroshorea leprosula</name>
    <dbReference type="NCBI Taxonomy" id="152421"/>
    <lineage>
        <taxon>Eukaryota</taxon>
        <taxon>Viridiplantae</taxon>
        <taxon>Streptophyta</taxon>
        <taxon>Embryophyta</taxon>
        <taxon>Tracheophyta</taxon>
        <taxon>Spermatophyta</taxon>
        <taxon>Magnoliopsida</taxon>
        <taxon>eudicotyledons</taxon>
        <taxon>Gunneridae</taxon>
        <taxon>Pentapetalae</taxon>
        <taxon>rosids</taxon>
        <taxon>malvids</taxon>
        <taxon>Malvales</taxon>
        <taxon>Dipterocarpaceae</taxon>
        <taxon>Rubroshorea</taxon>
    </lineage>
</organism>
<keyword evidence="1" id="KW-0472">Membrane</keyword>
<protein>
    <submittedName>
        <fullName evidence="2">Uncharacterized protein</fullName>
    </submittedName>
</protein>
<dbReference type="Proteomes" id="UP001054252">
    <property type="component" value="Unassembled WGS sequence"/>
</dbReference>
<feature type="transmembrane region" description="Helical" evidence="1">
    <location>
        <begin position="12"/>
        <end position="35"/>
    </location>
</feature>
<reference evidence="2 3" key="1">
    <citation type="journal article" date="2021" name="Commun. Biol.">
        <title>The genome of Shorea leprosula (Dipterocarpaceae) highlights the ecological relevance of drought in aseasonal tropical rainforests.</title>
        <authorList>
            <person name="Ng K.K.S."/>
            <person name="Kobayashi M.J."/>
            <person name="Fawcett J.A."/>
            <person name="Hatakeyama M."/>
            <person name="Paape T."/>
            <person name="Ng C.H."/>
            <person name="Ang C.C."/>
            <person name="Tnah L.H."/>
            <person name="Lee C.T."/>
            <person name="Nishiyama T."/>
            <person name="Sese J."/>
            <person name="O'Brien M.J."/>
            <person name="Copetti D."/>
            <person name="Mohd Noor M.I."/>
            <person name="Ong R.C."/>
            <person name="Putra M."/>
            <person name="Sireger I.Z."/>
            <person name="Indrioko S."/>
            <person name="Kosugi Y."/>
            <person name="Izuno A."/>
            <person name="Isagi Y."/>
            <person name="Lee S.L."/>
            <person name="Shimizu K.K."/>
        </authorList>
    </citation>
    <scope>NUCLEOTIDE SEQUENCE [LARGE SCALE GENOMIC DNA]</scope>
    <source>
        <strain evidence="2">214</strain>
    </source>
</reference>
<evidence type="ECO:0000313" key="2">
    <source>
        <dbReference type="EMBL" id="GKV23354.1"/>
    </source>
</evidence>
<keyword evidence="1" id="KW-1133">Transmembrane helix</keyword>
<evidence type="ECO:0000313" key="3">
    <source>
        <dbReference type="Proteomes" id="UP001054252"/>
    </source>
</evidence>
<sequence length="41" mass="4596">MAPPNLNIHRLLAFLGFIPRFAIASLTLFVFSLSLDQHNCP</sequence>